<accession>A0A640VTT2</accession>
<name>A0A640VTT2_9RHOB</name>
<dbReference type="OrthoDB" id="9808814at2"/>
<keyword evidence="2" id="KW-1185">Reference proteome</keyword>
<reference evidence="1 2" key="1">
    <citation type="submission" date="2019-12" db="EMBL/GenBank/DDBJ databases">
        <title>Roseobacter cerasinus sp. nov., isolated from seawater around aquaculture.</title>
        <authorList>
            <person name="Muramatsu S."/>
            <person name="Takabe Y."/>
            <person name="Mori K."/>
            <person name="Takaichi S."/>
            <person name="Hanada S."/>
        </authorList>
    </citation>
    <scope>NUCLEOTIDE SEQUENCE [LARGE SCALE GENOMIC DNA]</scope>
    <source>
        <strain evidence="1 2">AI77</strain>
    </source>
</reference>
<organism evidence="1 2">
    <name type="scientific">Roseobacter cerasinus</name>
    <dbReference type="NCBI Taxonomy" id="2602289"/>
    <lineage>
        <taxon>Bacteria</taxon>
        <taxon>Pseudomonadati</taxon>
        <taxon>Pseudomonadota</taxon>
        <taxon>Alphaproteobacteria</taxon>
        <taxon>Rhodobacterales</taxon>
        <taxon>Roseobacteraceae</taxon>
        <taxon>Roseobacter</taxon>
    </lineage>
</organism>
<dbReference type="SUPFAM" id="SSF51735">
    <property type="entry name" value="NAD(P)-binding Rossmann-fold domains"/>
    <property type="match status" value="1"/>
</dbReference>
<gene>
    <name evidence="1" type="ORF">So717_27470</name>
</gene>
<dbReference type="Proteomes" id="UP000436522">
    <property type="component" value="Unassembled WGS sequence"/>
</dbReference>
<dbReference type="Gene3D" id="3.40.50.720">
    <property type="entry name" value="NAD(P)-binding Rossmann-like Domain"/>
    <property type="match status" value="1"/>
</dbReference>
<sequence>MKKSFLIVGGTAGLGLHLATQYKADGHTVAIAGPDDPAVSGIAFHKLFVAADTRQVAKDVDRLLAGTEMIHTLIFIADHRACGSIDDLNDEDLYRTVTYGLLMPMMLVQRLKKRSDWPLKVMLVTSDAQHIPFADAPADCAAQAGLGMLGAALVRDLALGKVLVASHSGDRTGMSTADAAWTAREIVAVSGGAFKCKTAKLDPGLRRVEVTACLNAQMAAI</sequence>
<evidence type="ECO:0000313" key="2">
    <source>
        <dbReference type="Proteomes" id="UP000436522"/>
    </source>
</evidence>
<evidence type="ECO:0000313" key="1">
    <source>
        <dbReference type="EMBL" id="GFE50994.1"/>
    </source>
</evidence>
<comment type="caution">
    <text evidence="1">The sequence shown here is derived from an EMBL/GenBank/DDBJ whole genome shotgun (WGS) entry which is preliminary data.</text>
</comment>
<dbReference type="EMBL" id="BLIV01000005">
    <property type="protein sequence ID" value="GFE50994.1"/>
    <property type="molecule type" value="Genomic_DNA"/>
</dbReference>
<dbReference type="RefSeq" id="WP_159978287.1">
    <property type="nucleotide sequence ID" value="NZ_BLIV01000005.1"/>
</dbReference>
<proteinExistence type="predicted"/>
<dbReference type="AlphaFoldDB" id="A0A640VTT2"/>
<dbReference type="InterPro" id="IPR036291">
    <property type="entry name" value="NAD(P)-bd_dom_sf"/>
</dbReference>
<protein>
    <submittedName>
        <fullName evidence="1">Uncharacterized protein</fullName>
    </submittedName>
</protein>